<keyword evidence="4" id="KW-1185">Reference proteome</keyword>
<feature type="compositionally biased region" description="Basic and acidic residues" evidence="1">
    <location>
        <begin position="13"/>
        <end position="34"/>
    </location>
</feature>
<keyword evidence="2" id="KW-1133">Transmembrane helix</keyword>
<keyword evidence="2" id="KW-0472">Membrane</keyword>
<reference evidence="3 4" key="1">
    <citation type="submission" date="2017-12" db="EMBL/GenBank/DDBJ databases">
        <title>Integrating genomic resources of turbot (Scophthalmus maximus) in depth evaluation of genetic and physical mapping variation across individuals.</title>
        <authorList>
            <person name="Martinez P."/>
        </authorList>
    </citation>
    <scope>NUCLEOTIDE SEQUENCE [LARGE SCALE GENOMIC DNA]</scope>
</reference>
<protein>
    <submittedName>
        <fullName evidence="3">Putative collagen alpha-1(XIII) chain</fullName>
    </submittedName>
</protein>
<evidence type="ECO:0000256" key="2">
    <source>
        <dbReference type="SAM" id="Phobius"/>
    </source>
</evidence>
<dbReference type="EMBL" id="CP026257">
    <property type="protein sequence ID" value="AWP14446.1"/>
    <property type="molecule type" value="Genomic_DNA"/>
</dbReference>
<dbReference type="GO" id="GO:0005581">
    <property type="term" value="C:collagen trimer"/>
    <property type="evidence" value="ECO:0007669"/>
    <property type="project" value="UniProtKB-KW"/>
</dbReference>
<feature type="transmembrane region" description="Helical" evidence="2">
    <location>
        <begin position="39"/>
        <end position="61"/>
    </location>
</feature>
<organism evidence="3 4">
    <name type="scientific">Scophthalmus maximus</name>
    <name type="common">Turbot</name>
    <name type="synonym">Psetta maxima</name>
    <dbReference type="NCBI Taxonomy" id="52904"/>
    <lineage>
        <taxon>Eukaryota</taxon>
        <taxon>Metazoa</taxon>
        <taxon>Chordata</taxon>
        <taxon>Craniata</taxon>
        <taxon>Vertebrata</taxon>
        <taxon>Euteleostomi</taxon>
        <taxon>Actinopterygii</taxon>
        <taxon>Neopterygii</taxon>
        <taxon>Teleostei</taxon>
        <taxon>Neoteleostei</taxon>
        <taxon>Acanthomorphata</taxon>
        <taxon>Carangaria</taxon>
        <taxon>Pleuronectiformes</taxon>
        <taxon>Pleuronectoidei</taxon>
        <taxon>Scophthalmidae</taxon>
        <taxon>Scophthalmus</taxon>
    </lineage>
</organism>
<keyword evidence="3" id="KW-0176">Collagen</keyword>
<feature type="region of interest" description="Disordered" evidence="1">
    <location>
        <begin position="1"/>
        <end position="34"/>
    </location>
</feature>
<gene>
    <name evidence="3" type="ORF">SMAX5B_008590</name>
</gene>
<evidence type="ECO:0000256" key="1">
    <source>
        <dbReference type="SAM" id="MobiDB-lite"/>
    </source>
</evidence>
<evidence type="ECO:0000313" key="4">
    <source>
        <dbReference type="Proteomes" id="UP000246464"/>
    </source>
</evidence>
<proteinExistence type="predicted"/>
<name>A0A2U9CFI4_SCOMX</name>
<accession>A0A2U9CFI4</accession>
<dbReference type="Proteomes" id="UP000246464">
    <property type="component" value="Chromosome 15"/>
</dbReference>
<evidence type="ECO:0000313" key="3">
    <source>
        <dbReference type="EMBL" id="AWP14446.1"/>
    </source>
</evidence>
<sequence>MDQGPKWGVAGGVREEEWSRRGEQEKPSDRPLGRSWRDFSGVTLCVAVSVLCLGVCVLVVARASELQSRVVSLERQQRDAQLSAWRVTLEQVEPVLLSRLDQILDERRNSLSHKFPFSPIPHK</sequence>
<dbReference type="AlphaFoldDB" id="A0A2U9CFI4"/>
<keyword evidence="2" id="KW-0812">Transmembrane</keyword>